<name>A0A3B1AXB4_9ZZZZ</name>
<evidence type="ECO:0000256" key="4">
    <source>
        <dbReference type="ARBA" id="ARBA00022741"/>
    </source>
</evidence>
<dbReference type="PANTHER" id="PTHR48102">
    <property type="entry name" value="ATP-DEPENDENT CLP PROTEASE ATP-BINDING SUBUNIT CLPX-LIKE, MITOCHONDRIAL-RELATED"/>
    <property type="match status" value="1"/>
</dbReference>
<dbReference type="InterPro" id="IPR004491">
    <property type="entry name" value="HslU"/>
</dbReference>
<dbReference type="FunFam" id="3.40.50.300:FF:000220">
    <property type="entry name" value="ATP-dependent protease ATPase subunit HslU"/>
    <property type="match status" value="1"/>
</dbReference>
<comment type="similarity">
    <text evidence="2">Belongs to the ClpX chaperone family. HslU subfamily.</text>
</comment>
<dbReference type="FunFam" id="3.40.50.300:FF:000213">
    <property type="entry name" value="ATP-dependent protease ATPase subunit HslU"/>
    <property type="match status" value="1"/>
</dbReference>
<keyword evidence="6" id="KW-0143">Chaperone</keyword>
<dbReference type="InterPro" id="IPR003959">
    <property type="entry name" value="ATPase_AAA_core"/>
</dbReference>
<dbReference type="GO" id="GO:0005524">
    <property type="term" value="F:ATP binding"/>
    <property type="evidence" value="ECO:0007669"/>
    <property type="project" value="UniProtKB-KW"/>
</dbReference>
<evidence type="ECO:0000256" key="2">
    <source>
        <dbReference type="ARBA" id="ARBA00009771"/>
    </source>
</evidence>
<evidence type="ECO:0000256" key="7">
    <source>
        <dbReference type="SAM" id="MobiDB-lite"/>
    </source>
</evidence>
<dbReference type="SUPFAM" id="SSF52540">
    <property type="entry name" value="P-loop containing nucleoside triphosphate hydrolases"/>
    <property type="match status" value="1"/>
</dbReference>
<evidence type="ECO:0000256" key="5">
    <source>
        <dbReference type="ARBA" id="ARBA00022840"/>
    </source>
</evidence>
<keyword evidence="10" id="KW-0645">Protease</keyword>
<organism evidence="10">
    <name type="scientific">hydrothermal vent metagenome</name>
    <dbReference type="NCBI Taxonomy" id="652676"/>
    <lineage>
        <taxon>unclassified sequences</taxon>
        <taxon>metagenomes</taxon>
        <taxon>ecological metagenomes</taxon>
    </lineage>
</organism>
<keyword evidence="10" id="KW-0378">Hydrolase</keyword>
<feature type="domain" description="Clp ATPase C-terminal" evidence="9">
    <location>
        <begin position="338"/>
        <end position="437"/>
    </location>
</feature>
<dbReference type="NCBIfam" id="NF003544">
    <property type="entry name" value="PRK05201.1"/>
    <property type="match status" value="1"/>
</dbReference>
<keyword evidence="3" id="KW-0963">Cytoplasm</keyword>
<dbReference type="NCBIfam" id="TIGR00390">
    <property type="entry name" value="hslU"/>
    <property type="match status" value="1"/>
</dbReference>
<accession>A0A3B1AXB4</accession>
<evidence type="ECO:0000256" key="6">
    <source>
        <dbReference type="ARBA" id="ARBA00023186"/>
    </source>
</evidence>
<dbReference type="FunFam" id="1.10.8.10:FF:000028">
    <property type="entry name" value="ATP-dependent protease ATPase subunit HslU"/>
    <property type="match status" value="1"/>
</dbReference>
<dbReference type="Pfam" id="PF00004">
    <property type="entry name" value="AAA"/>
    <property type="match status" value="1"/>
</dbReference>
<keyword evidence="4" id="KW-0547">Nucleotide-binding</keyword>
<sequence>MSQMTPREIVQELDKHIVGQANAKRAVAIALRNRWRRSQLDEELRNEITPKNILMIGPTGVGKTEIARRLAKLANAPFLKVEATKFTEVGYVGRDVDSIIRDLADISYKLTLEQATRKVRQRAEDAAEERILDILLPPARGFGEETDTSTEDKENSTRQKFRKKLREGSLDDKEIELEISTPSVGVEIMAPPGMEEMTSQLQGMFQNLGNKNASQRKLPIHQALKHLIEEEAGKLVDNEDIKEQARINVEQNGIVFLDEMDKIAKRGESGGGADVSREGVQRDLLPLVEGSTVTTKHGMIKTDHILFIASGAFHVAKPSDLIPELQGRFPIRVELEALSAEDFVRILTEPDASLTMQYCALMGTEGVNIDFTDDGVERMANIAWQVNEKTENIGARRLHTIIERLLEEVSFRAPDMAGEKIQINAEYVNDNLGELAEDEDLSRYIL</sequence>
<protein>
    <submittedName>
        <fullName evidence="10">ATP-dependent hsl protease ATP-binding subunit HslU</fullName>
    </submittedName>
</protein>
<dbReference type="Gene3D" id="1.10.8.60">
    <property type="match status" value="1"/>
</dbReference>
<evidence type="ECO:0000259" key="8">
    <source>
        <dbReference type="SMART" id="SM00382"/>
    </source>
</evidence>
<dbReference type="GO" id="GO:0009376">
    <property type="term" value="C:HslUV protease complex"/>
    <property type="evidence" value="ECO:0007669"/>
    <property type="project" value="InterPro"/>
</dbReference>
<dbReference type="GO" id="GO:0008233">
    <property type="term" value="F:peptidase activity"/>
    <property type="evidence" value="ECO:0007669"/>
    <property type="project" value="UniProtKB-KW"/>
</dbReference>
<dbReference type="Gene3D" id="3.40.50.300">
    <property type="entry name" value="P-loop containing nucleotide triphosphate hydrolases"/>
    <property type="match status" value="2"/>
</dbReference>
<reference evidence="10" key="1">
    <citation type="submission" date="2018-06" db="EMBL/GenBank/DDBJ databases">
        <authorList>
            <person name="Zhirakovskaya E."/>
        </authorList>
    </citation>
    <scope>NUCLEOTIDE SEQUENCE</scope>
</reference>
<dbReference type="SMART" id="SM01086">
    <property type="entry name" value="ClpB_D2-small"/>
    <property type="match status" value="1"/>
</dbReference>
<dbReference type="HAMAP" id="MF_00249">
    <property type="entry name" value="HslU"/>
    <property type="match status" value="1"/>
</dbReference>
<dbReference type="InterPro" id="IPR003593">
    <property type="entry name" value="AAA+_ATPase"/>
</dbReference>
<dbReference type="SMART" id="SM00382">
    <property type="entry name" value="AAA"/>
    <property type="match status" value="1"/>
</dbReference>
<evidence type="ECO:0000313" key="10">
    <source>
        <dbReference type="EMBL" id="VAX10676.1"/>
    </source>
</evidence>
<evidence type="ECO:0000256" key="3">
    <source>
        <dbReference type="ARBA" id="ARBA00022490"/>
    </source>
</evidence>
<dbReference type="GO" id="GO:0051603">
    <property type="term" value="P:proteolysis involved in protein catabolic process"/>
    <property type="evidence" value="ECO:0007669"/>
    <property type="project" value="TreeGrafter"/>
</dbReference>
<dbReference type="PANTHER" id="PTHR48102:SF3">
    <property type="entry name" value="ATP-DEPENDENT PROTEASE ATPASE SUBUNIT HSLU"/>
    <property type="match status" value="1"/>
</dbReference>
<evidence type="ECO:0000256" key="1">
    <source>
        <dbReference type="ARBA" id="ARBA00004496"/>
    </source>
</evidence>
<dbReference type="EMBL" id="UOFY01000053">
    <property type="protein sequence ID" value="VAX10676.1"/>
    <property type="molecule type" value="Genomic_DNA"/>
</dbReference>
<dbReference type="AlphaFoldDB" id="A0A3B1AXB4"/>
<feature type="domain" description="AAA+ ATPase" evidence="8">
    <location>
        <begin position="49"/>
        <end position="335"/>
    </location>
</feature>
<gene>
    <name evidence="10" type="ORF">MNBD_GAMMA25-2264</name>
</gene>
<dbReference type="CDD" id="cd19498">
    <property type="entry name" value="RecA-like_HslU"/>
    <property type="match status" value="1"/>
</dbReference>
<dbReference type="InterPro" id="IPR027417">
    <property type="entry name" value="P-loop_NTPase"/>
</dbReference>
<feature type="region of interest" description="Disordered" evidence="7">
    <location>
        <begin position="140"/>
        <end position="165"/>
    </location>
</feature>
<proteinExistence type="inferred from homology"/>
<comment type="subcellular location">
    <subcellularLocation>
        <location evidence="1">Cytoplasm</location>
    </subcellularLocation>
</comment>
<dbReference type="GO" id="GO:0016887">
    <property type="term" value="F:ATP hydrolysis activity"/>
    <property type="evidence" value="ECO:0007669"/>
    <property type="project" value="InterPro"/>
</dbReference>
<evidence type="ECO:0000259" key="9">
    <source>
        <dbReference type="SMART" id="SM01086"/>
    </source>
</evidence>
<dbReference type="InterPro" id="IPR050052">
    <property type="entry name" value="ATP-dep_Clp_protease_ClpX"/>
</dbReference>
<dbReference type="InterPro" id="IPR019489">
    <property type="entry name" value="Clp_ATPase_C"/>
</dbReference>
<dbReference type="Pfam" id="PF07724">
    <property type="entry name" value="AAA_2"/>
    <property type="match status" value="1"/>
</dbReference>
<keyword evidence="5 10" id="KW-0067">ATP-binding</keyword>